<feature type="domain" description="HTH tetR-type" evidence="5">
    <location>
        <begin position="211"/>
        <end position="271"/>
    </location>
</feature>
<dbReference type="CDD" id="cd00093">
    <property type="entry name" value="HTH_XRE"/>
    <property type="match status" value="1"/>
</dbReference>
<name>A0ABP6WK77_9PSEU</name>
<dbReference type="Pfam" id="PF00440">
    <property type="entry name" value="TetR_N"/>
    <property type="match status" value="2"/>
</dbReference>
<gene>
    <name evidence="6" type="ORF">GCM10022222_39070</name>
</gene>
<evidence type="ECO:0000256" key="2">
    <source>
        <dbReference type="ARBA" id="ARBA00023125"/>
    </source>
</evidence>
<feature type="DNA-binding region" description="H-T-H motif" evidence="4">
    <location>
        <begin position="234"/>
        <end position="253"/>
    </location>
</feature>
<keyword evidence="1" id="KW-0805">Transcription regulation</keyword>
<evidence type="ECO:0000313" key="7">
    <source>
        <dbReference type="Proteomes" id="UP001500689"/>
    </source>
</evidence>
<dbReference type="EMBL" id="BAAAZN010000007">
    <property type="protein sequence ID" value="GAA3551684.1"/>
    <property type="molecule type" value="Genomic_DNA"/>
</dbReference>
<dbReference type="InterPro" id="IPR001387">
    <property type="entry name" value="Cro/C1-type_HTH"/>
</dbReference>
<keyword evidence="7" id="KW-1185">Reference proteome</keyword>
<dbReference type="PANTHER" id="PTHR30055:SF234">
    <property type="entry name" value="HTH-TYPE TRANSCRIPTIONAL REGULATOR BETI"/>
    <property type="match status" value="1"/>
</dbReference>
<reference evidence="7" key="1">
    <citation type="journal article" date="2019" name="Int. J. Syst. Evol. Microbiol.">
        <title>The Global Catalogue of Microorganisms (GCM) 10K type strain sequencing project: providing services to taxonomists for standard genome sequencing and annotation.</title>
        <authorList>
            <consortium name="The Broad Institute Genomics Platform"/>
            <consortium name="The Broad Institute Genome Sequencing Center for Infectious Disease"/>
            <person name="Wu L."/>
            <person name="Ma J."/>
        </authorList>
    </citation>
    <scope>NUCLEOTIDE SEQUENCE [LARGE SCALE GENOMIC DNA]</scope>
    <source>
        <strain evidence="7">JCM 16898</strain>
    </source>
</reference>
<dbReference type="InterPro" id="IPR001647">
    <property type="entry name" value="HTH_TetR"/>
</dbReference>
<sequence>MPPRTPRPRGSRSPHRRELILNAAAELFVTPGYAKLSMADLAEAVGIVPSALYRHFSGKQQILATVLAAGLAPIHELVGALDPADPADSARRLSALALDQRHLGLMWQREARNLDSAAYQSLRTVVQEIEQRLSRYVHALRPELPDAGSDLLAGSIIAVMTSPSFHRYTLPRAAFEQLLATLVDAVLSTELPSPRAGAPRPPDGGPALTPASRREELLAQAIRMFAARGYAEVGIEEIARAAGIAGPSIYNHWPTKRDLLVTALRRGAAALAMDVAINYRWASDPADALRRHLRSHVKLAQSYPEIFSLLITDLDHLNEDEMQEIVRAQHEHVLEWAHLLRLHQPGIDTVAARIRVHAVLSISSETARTPHLRHGAAQPEAIEAIGANLLGLPGPESPPAAPGRPIT</sequence>
<proteinExistence type="predicted"/>
<keyword evidence="3" id="KW-0804">Transcription</keyword>
<dbReference type="PRINTS" id="PR00455">
    <property type="entry name" value="HTHTETR"/>
</dbReference>
<dbReference type="SUPFAM" id="SSF46689">
    <property type="entry name" value="Homeodomain-like"/>
    <property type="match status" value="2"/>
</dbReference>
<evidence type="ECO:0000256" key="4">
    <source>
        <dbReference type="PROSITE-ProRule" id="PRU00335"/>
    </source>
</evidence>
<dbReference type="RefSeq" id="WP_344861723.1">
    <property type="nucleotide sequence ID" value="NZ_BAAAZN010000007.1"/>
</dbReference>
<dbReference type="PROSITE" id="PS50977">
    <property type="entry name" value="HTH_TETR_2"/>
    <property type="match status" value="2"/>
</dbReference>
<organism evidence="6 7">
    <name type="scientific">Amycolatopsis ultiminotia</name>
    <dbReference type="NCBI Taxonomy" id="543629"/>
    <lineage>
        <taxon>Bacteria</taxon>
        <taxon>Bacillati</taxon>
        <taxon>Actinomycetota</taxon>
        <taxon>Actinomycetes</taxon>
        <taxon>Pseudonocardiales</taxon>
        <taxon>Pseudonocardiaceae</taxon>
        <taxon>Amycolatopsis</taxon>
    </lineage>
</organism>
<dbReference type="PANTHER" id="PTHR30055">
    <property type="entry name" value="HTH-TYPE TRANSCRIPTIONAL REGULATOR RUTR"/>
    <property type="match status" value="1"/>
</dbReference>
<dbReference type="Gene3D" id="1.10.10.60">
    <property type="entry name" value="Homeodomain-like"/>
    <property type="match status" value="2"/>
</dbReference>
<evidence type="ECO:0000256" key="3">
    <source>
        <dbReference type="ARBA" id="ARBA00023163"/>
    </source>
</evidence>
<dbReference type="InterPro" id="IPR009057">
    <property type="entry name" value="Homeodomain-like_sf"/>
</dbReference>
<evidence type="ECO:0000313" key="6">
    <source>
        <dbReference type="EMBL" id="GAA3551684.1"/>
    </source>
</evidence>
<evidence type="ECO:0000256" key="1">
    <source>
        <dbReference type="ARBA" id="ARBA00023015"/>
    </source>
</evidence>
<evidence type="ECO:0000259" key="5">
    <source>
        <dbReference type="PROSITE" id="PS50977"/>
    </source>
</evidence>
<dbReference type="Gene3D" id="1.10.357.10">
    <property type="entry name" value="Tetracycline Repressor, domain 2"/>
    <property type="match status" value="2"/>
</dbReference>
<dbReference type="InterPro" id="IPR050109">
    <property type="entry name" value="HTH-type_TetR-like_transc_reg"/>
</dbReference>
<dbReference type="Proteomes" id="UP001500689">
    <property type="component" value="Unassembled WGS sequence"/>
</dbReference>
<feature type="domain" description="HTH tetR-type" evidence="5">
    <location>
        <begin position="14"/>
        <end position="74"/>
    </location>
</feature>
<protein>
    <submittedName>
        <fullName evidence="6">TetR/AcrR family transcriptional regulator</fullName>
    </submittedName>
</protein>
<feature type="DNA-binding region" description="H-T-H motif" evidence="4">
    <location>
        <begin position="37"/>
        <end position="56"/>
    </location>
</feature>
<accession>A0ABP6WK77</accession>
<comment type="caution">
    <text evidence="6">The sequence shown here is derived from an EMBL/GenBank/DDBJ whole genome shotgun (WGS) entry which is preliminary data.</text>
</comment>
<keyword evidence="2 4" id="KW-0238">DNA-binding</keyword>